<evidence type="ECO:0000313" key="4">
    <source>
        <dbReference type="EMBL" id="NBI27976.1"/>
    </source>
</evidence>
<comment type="similarity">
    <text evidence="1">Belongs to the CdaR family.</text>
</comment>
<dbReference type="InterPro" id="IPR042070">
    <property type="entry name" value="PucR_C-HTH_sf"/>
</dbReference>
<evidence type="ECO:0000313" key="5">
    <source>
        <dbReference type="Proteomes" id="UP000448943"/>
    </source>
</evidence>
<dbReference type="OrthoDB" id="9792148at2"/>
<dbReference type="PANTHER" id="PTHR33744:SF1">
    <property type="entry name" value="DNA-BINDING TRANSCRIPTIONAL ACTIVATOR ADER"/>
    <property type="match status" value="1"/>
</dbReference>
<evidence type="ECO:0000259" key="3">
    <source>
        <dbReference type="Pfam" id="PF17853"/>
    </source>
</evidence>
<dbReference type="AlphaFoldDB" id="A0A6N9PYK9"/>
<dbReference type="EMBL" id="SIJB01000007">
    <property type="protein sequence ID" value="NBI27976.1"/>
    <property type="molecule type" value="Genomic_DNA"/>
</dbReference>
<dbReference type="Gene3D" id="1.10.10.2840">
    <property type="entry name" value="PucR C-terminal helix-turn-helix domain"/>
    <property type="match status" value="1"/>
</dbReference>
<evidence type="ECO:0000256" key="1">
    <source>
        <dbReference type="ARBA" id="ARBA00006754"/>
    </source>
</evidence>
<dbReference type="PANTHER" id="PTHR33744">
    <property type="entry name" value="CARBOHYDRATE DIACID REGULATOR"/>
    <property type="match status" value="1"/>
</dbReference>
<dbReference type="Proteomes" id="UP000448943">
    <property type="component" value="Unassembled WGS sequence"/>
</dbReference>
<feature type="domain" description="CdaR GGDEF-like" evidence="3">
    <location>
        <begin position="170"/>
        <end position="292"/>
    </location>
</feature>
<dbReference type="Pfam" id="PF13556">
    <property type="entry name" value="HTH_30"/>
    <property type="match status" value="1"/>
</dbReference>
<accession>A0A6N9PYK9</accession>
<name>A0A6N9PYK9_9BACL</name>
<evidence type="ECO:0008006" key="6">
    <source>
        <dbReference type="Google" id="ProtNLM"/>
    </source>
</evidence>
<gene>
    <name evidence="4" type="ORF">ERL59_03250</name>
</gene>
<evidence type="ECO:0000259" key="2">
    <source>
        <dbReference type="Pfam" id="PF13556"/>
    </source>
</evidence>
<reference evidence="4 5" key="1">
    <citation type="submission" date="2019-01" db="EMBL/GenBank/DDBJ databases">
        <title>Chengkuizengella sp. nov., isolated from deep-sea sediment of East Pacific Ocean.</title>
        <authorList>
            <person name="Yang J."/>
            <person name="Lai Q."/>
            <person name="Shao Z."/>
        </authorList>
    </citation>
    <scope>NUCLEOTIDE SEQUENCE [LARGE SCALE GENOMIC DNA]</scope>
    <source>
        <strain evidence="4 5">YPA3-1-1</strain>
    </source>
</reference>
<keyword evidence="5" id="KW-1185">Reference proteome</keyword>
<dbReference type="InterPro" id="IPR041522">
    <property type="entry name" value="CdaR_GGDEF"/>
</dbReference>
<protein>
    <recommendedName>
        <fullName evidence="6">DNA-binding transcriptional regulator, PucR family</fullName>
    </recommendedName>
</protein>
<dbReference type="InterPro" id="IPR025736">
    <property type="entry name" value="PucR_C-HTH_dom"/>
</dbReference>
<dbReference type="InterPro" id="IPR051448">
    <property type="entry name" value="CdaR-like_regulators"/>
</dbReference>
<sequence>MVSNELSEAFEITDLDLLTEHISSVLKKPLIIENKSFELISYSSKFAYHFDTSQQKTILSKKCPLFIIDRLKKDGIFRQLEKFPDPIRINAIEELGLYQRIVVSAKHKGQILGYIWVQEADIVLNEEELHFLKEVSNHVGTLLFKRLKVKNSNQNTKEQMMFELLNQDDNEQQVLNHAKSANISLPVRFTVVVFSAHHNEELNLMKPLLNKEFQKAKPDAIVLNENNQTIVIIGSESDKEYFTYDKARMLIRNIRELLNEEQHKKLLIGMGNEYDRLGNLRKSYVEALEVIQSTEFVDRNDYEVPIENKDLGIYRYISTIHERNVQERYDNEMILKLQNYDNKNKTNLIRTLEIYLKNNCKLKRTAEELFIHPNTMNYRLKQIIDLTSIDFDNFYIKCQLYIDLLLLKKNKPII</sequence>
<proteinExistence type="inferred from homology"/>
<feature type="domain" description="PucR C-terminal helix-turn-helix" evidence="2">
    <location>
        <begin position="348"/>
        <end position="405"/>
    </location>
</feature>
<dbReference type="Pfam" id="PF17853">
    <property type="entry name" value="GGDEF_2"/>
    <property type="match status" value="1"/>
</dbReference>
<organism evidence="4 5">
    <name type="scientific">Chengkuizengella marina</name>
    <dbReference type="NCBI Taxonomy" id="2507566"/>
    <lineage>
        <taxon>Bacteria</taxon>
        <taxon>Bacillati</taxon>
        <taxon>Bacillota</taxon>
        <taxon>Bacilli</taxon>
        <taxon>Bacillales</taxon>
        <taxon>Paenibacillaceae</taxon>
        <taxon>Chengkuizengella</taxon>
    </lineage>
</organism>
<comment type="caution">
    <text evidence="4">The sequence shown here is derived from an EMBL/GenBank/DDBJ whole genome shotgun (WGS) entry which is preliminary data.</text>
</comment>
<dbReference type="RefSeq" id="WP_160644451.1">
    <property type="nucleotide sequence ID" value="NZ_SIJB01000007.1"/>
</dbReference>